<sequence length="96" mass="11025">MSRAKASTAPRQSPESPPQRHLPSRKRNLQESFIVKGFPVKREDELNIKPKYSPRSPLEVVRSSTDFTGLSYIFITGPCALLRKNSFLNLKIKRKR</sequence>
<comment type="caution">
    <text evidence="2">The sequence shown here is derived from an EMBL/GenBank/DDBJ whole genome shotgun (WGS) entry which is preliminary data.</text>
</comment>
<evidence type="ECO:0000256" key="1">
    <source>
        <dbReference type="SAM" id="MobiDB-lite"/>
    </source>
</evidence>
<gene>
    <name evidence="2" type="ORF">L596_006989</name>
</gene>
<feature type="region of interest" description="Disordered" evidence="1">
    <location>
        <begin position="1"/>
        <end position="29"/>
    </location>
</feature>
<dbReference type="EMBL" id="AZBU02000002">
    <property type="protein sequence ID" value="TKR92308.1"/>
    <property type="molecule type" value="Genomic_DNA"/>
</dbReference>
<reference evidence="2" key="2">
    <citation type="journal article" date="2015" name="Genome Biol.">
        <title>Comparative genomics of Steinernema reveals deeply conserved gene regulatory networks.</title>
        <authorList>
            <person name="Dillman A.R."/>
            <person name="Macchietto M."/>
            <person name="Porter C.F."/>
            <person name="Rogers A."/>
            <person name="Williams B."/>
            <person name="Antoshechkin I."/>
            <person name="Lee M.M."/>
            <person name="Goodwin Z."/>
            <person name="Lu X."/>
            <person name="Lewis E.E."/>
            <person name="Goodrich-Blair H."/>
            <person name="Stock S.P."/>
            <person name="Adams B.J."/>
            <person name="Sternberg P.W."/>
            <person name="Mortazavi A."/>
        </authorList>
    </citation>
    <scope>NUCLEOTIDE SEQUENCE [LARGE SCALE GENOMIC DNA]</scope>
    <source>
        <strain evidence="2">ALL</strain>
    </source>
</reference>
<evidence type="ECO:0000313" key="2">
    <source>
        <dbReference type="EMBL" id="TKR92308.1"/>
    </source>
</evidence>
<accession>A0A4U5P7U7</accession>
<dbReference type="AlphaFoldDB" id="A0A4U5P7U7"/>
<name>A0A4U5P7U7_STECR</name>
<reference evidence="2" key="3">
    <citation type="journal article" date="2019" name="G3 (Bethesda)">
        <title>Hybrid Assembly of the Genome of the Entomopathogenic Nematode Steinernema carpocapsae Identifies the X-Chromosome.</title>
        <authorList>
            <person name="Serra L."/>
            <person name="Macchietto M."/>
            <person name="Macias-Munoz A."/>
            <person name="McGill C.J."/>
            <person name="Rodriguez I.M."/>
            <person name="Rodriguez B."/>
            <person name="Murad R."/>
            <person name="Mortazavi A."/>
        </authorList>
    </citation>
    <scope>NUCLEOTIDE SEQUENCE</scope>
    <source>
        <strain evidence="2">ALL</strain>
    </source>
</reference>
<organism evidence="2">
    <name type="scientific">Steinernema carpocapsae</name>
    <name type="common">Entomopathogenic nematode</name>
    <dbReference type="NCBI Taxonomy" id="34508"/>
    <lineage>
        <taxon>Eukaryota</taxon>
        <taxon>Metazoa</taxon>
        <taxon>Ecdysozoa</taxon>
        <taxon>Nematoda</taxon>
        <taxon>Chromadorea</taxon>
        <taxon>Rhabditida</taxon>
        <taxon>Tylenchina</taxon>
        <taxon>Panagrolaimomorpha</taxon>
        <taxon>Strongyloidoidea</taxon>
        <taxon>Steinernematidae</taxon>
        <taxon>Steinernema</taxon>
    </lineage>
</organism>
<proteinExistence type="predicted"/>
<reference evidence="2" key="1">
    <citation type="submission" date="2013-11" db="EMBL/GenBank/DDBJ databases">
        <authorList>
            <person name="Sternberg P."/>
            <person name="Dillman A."/>
            <person name="Macchietto M."/>
        </authorList>
    </citation>
    <scope>NUCLEOTIDE SEQUENCE</scope>
    <source>
        <strain evidence="2">ALL</strain>
    </source>
</reference>
<protein>
    <submittedName>
        <fullName evidence="2">Uncharacterized protein</fullName>
    </submittedName>
</protein>